<comment type="cofactor">
    <cofactor evidence="1">
        <name>Zn(2+)</name>
        <dbReference type="ChEBI" id="CHEBI:29105"/>
    </cofactor>
</comment>
<feature type="domain" description="Peptidase M20 dimerisation" evidence="6">
    <location>
        <begin position="158"/>
        <end position="251"/>
    </location>
</feature>
<accession>A0A9D9J2J3</accession>
<dbReference type="InterPro" id="IPR036264">
    <property type="entry name" value="Bact_exopeptidase_dim_dom"/>
</dbReference>
<dbReference type="PANTHER" id="PTHR43808:SF8">
    <property type="entry name" value="PEPTIDASE M20 DIMERISATION DOMAIN-CONTAINING PROTEIN"/>
    <property type="match status" value="1"/>
</dbReference>
<dbReference type="Pfam" id="PF07687">
    <property type="entry name" value="M20_dimer"/>
    <property type="match status" value="1"/>
</dbReference>
<dbReference type="InterPro" id="IPR002933">
    <property type="entry name" value="Peptidase_M20"/>
</dbReference>
<dbReference type="Proteomes" id="UP000823772">
    <property type="component" value="Unassembled WGS sequence"/>
</dbReference>
<dbReference type="PANTHER" id="PTHR43808">
    <property type="entry name" value="ACETYLORNITHINE DEACETYLASE"/>
    <property type="match status" value="1"/>
</dbReference>
<dbReference type="GO" id="GO:0016787">
    <property type="term" value="F:hydrolase activity"/>
    <property type="evidence" value="ECO:0007669"/>
    <property type="project" value="UniProtKB-KW"/>
</dbReference>
<gene>
    <name evidence="7" type="ORF">IAC87_08020</name>
</gene>
<proteinExistence type="inferred from homology"/>
<dbReference type="Gene3D" id="3.30.70.360">
    <property type="match status" value="1"/>
</dbReference>
<keyword evidence="4" id="KW-0378">Hydrolase</keyword>
<name>A0A9D9J2J3_9BACT</name>
<dbReference type="GO" id="GO:0046872">
    <property type="term" value="F:metal ion binding"/>
    <property type="evidence" value="ECO:0007669"/>
    <property type="project" value="UniProtKB-KW"/>
</dbReference>
<dbReference type="InterPro" id="IPR011650">
    <property type="entry name" value="Peptidase_M20_dimer"/>
</dbReference>
<reference evidence="7" key="1">
    <citation type="submission" date="2020-10" db="EMBL/GenBank/DDBJ databases">
        <authorList>
            <person name="Gilroy R."/>
        </authorList>
    </citation>
    <scope>NUCLEOTIDE SEQUENCE</scope>
    <source>
        <strain evidence="7">B3-2255</strain>
    </source>
</reference>
<evidence type="ECO:0000259" key="6">
    <source>
        <dbReference type="Pfam" id="PF07687"/>
    </source>
</evidence>
<comment type="caution">
    <text evidence="7">The sequence shown here is derived from an EMBL/GenBank/DDBJ whole genome shotgun (WGS) entry which is preliminary data.</text>
</comment>
<dbReference type="InterPro" id="IPR050072">
    <property type="entry name" value="Peptidase_M20A"/>
</dbReference>
<dbReference type="Gene3D" id="3.40.630.10">
    <property type="entry name" value="Zn peptidases"/>
    <property type="match status" value="1"/>
</dbReference>
<dbReference type="EMBL" id="JADILY010000171">
    <property type="protein sequence ID" value="MBO8482471.1"/>
    <property type="molecule type" value="Genomic_DNA"/>
</dbReference>
<evidence type="ECO:0000256" key="5">
    <source>
        <dbReference type="ARBA" id="ARBA00022833"/>
    </source>
</evidence>
<evidence type="ECO:0000313" key="7">
    <source>
        <dbReference type="EMBL" id="MBO8482471.1"/>
    </source>
</evidence>
<evidence type="ECO:0000256" key="4">
    <source>
        <dbReference type="ARBA" id="ARBA00022801"/>
    </source>
</evidence>
<reference evidence="7" key="2">
    <citation type="journal article" date="2021" name="PeerJ">
        <title>Extensive microbial diversity within the chicken gut microbiome revealed by metagenomics and culture.</title>
        <authorList>
            <person name="Gilroy R."/>
            <person name="Ravi A."/>
            <person name="Getino M."/>
            <person name="Pursley I."/>
            <person name="Horton D.L."/>
            <person name="Alikhan N.F."/>
            <person name="Baker D."/>
            <person name="Gharbi K."/>
            <person name="Hall N."/>
            <person name="Watson M."/>
            <person name="Adriaenssens E.M."/>
            <person name="Foster-Nyarko E."/>
            <person name="Jarju S."/>
            <person name="Secka A."/>
            <person name="Antonio M."/>
            <person name="Oren A."/>
            <person name="Chaudhuri R.R."/>
            <person name="La Ragione R."/>
            <person name="Hildebrand F."/>
            <person name="Pallen M.J."/>
        </authorList>
    </citation>
    <scope>NUCLEOTIDE SEQUENCE</scope>
    <source>
        <strain evidence="7">B3-2255</strain>
    </source>
</reference>
<evidence type="ECO:0000313" key="8">
    <source>
        <dbReference type="Proteomes" id="UP000823772"/>
    </source>
</evidence>
<evidence type="ECO:0000256" key="2">
    <source>
        <dbReference type="ARBA" id="ARBA00006247"/>
    </source>
</evidence>
<dbReference type="SUPFAM" id="SSF53187">
    <property type="entry name" value="Zn-dependent exopeptidases"/>
    <property type="match status" value="1"/>
</dbReference>
<sequence length="339" mass="37215">MNLDNFLNILKIDSSSGKERRLAEYCAYGFATGKSVSEIYEVGDGTLNVYLKWGNPRIVFCTHLDTVPPYIPPKVESLPDGDVKISGRGSCDAKGQIFSMYNACLELENEGYTDFGLLLVSGEETGSKGARTVDSQIPGGEYLVVGEPTDSKMVTAGKGTKAFSVSIKGRSAHSGYPEHGDSAVMRFVDFMNRLAEVRFPEDPVLGKTTYNVGELESPNSQNILSDRLTFRIYFRTTFASDEAVCRVMADFADDNIEVKAFGGDTPSQYMTLDGFETKTVAFGNDAPHINNFSHKMLCGPGSILVAHTDDEHILLSDLRRAKDNYVTIYKRLVGRKAGK</sequence>
<evidence type="ECO:0000256" key="3">
    <source>
        <dbReference type="ARBA" id="ARBA00022723"/>
    </source>
</evidence>
<organism evidence="7 8">
    <name type="scientific">Candidatus Merdivivens faecigallinarum</name>
    <dbReference type="NCBI Taxonomy" id="2840871"/>
    <lineage>
        <taxon>Bacteria</taxon>
        <taxon>Pseudomonadati</taxon>
        <taxon>Bacteroidota</taxon>
        <taxon>Bacteroidia</taxon>
        <taxon>Bacteroidales</taxon>
        <taxon>Muribaculaceae</taxon>
        <taxon>Muribaculaceae incertae sedis</taxon>
        <taxon>Candidatus Merdivivens</taxon>
    </lineage>
</organism>
<keyword evidence="3" id="KW-0479">Metal-binding</keyword>
<dbReference type="Pfam" id="PF01546">
    <property type="entry name" value="Peptidase_M20"/>
    <property type="match status" value="1"/>
</dbReference>
<dbReference type="AlphaFoldDB" id="A0A9D9J2J3"/>
<comment type="similarity">
    <text evidence="2">Belongs to the peptidase M20A family.</text>
</comment>
<keyword evidence="5" id="KW-0862">Zinc</keyword>
<evidence type="ECO:0000256" key="1">
    <source>
        <dbReference type="ARBA" id="ARBA00001947"/>
    </source>
</evidence>
<dbReference type="SUPFAM" id="SSF55031">
    <property type="entry name" value="Bacterial exopeptidase dimerisation domain"/>
    <property type="match status" value="1"/>
</dbReference>
<protein>
    <submittedName>
        <fullName evidence="7">M20/M25/M40 family metallo-hydrolase</fullName>
    </submittedName>
</protein>